<dbReference type="AlphaFoldDB" id="A0AAD8KFX6"/>
<dbReference type="EMBL" id="JAUHHV010000006">
    <property type="protein sequence ID" value="KAK1422294.1"/>
    <property type="molecule type" value="Genomic_DNA"/>
</dbReference>
<proteinExistence type="predicted"/>
<keyword evidence="1" id="KW-0812">Transmembrane</keyword>
<keyword evidence="3" id="KW-1185">Reference proteome</keyword>
<keyword evidence="1" id="KW-0472">Membrane</keyword>
<protein>
    <submittedName>
        <fullName evidence="2">Uncharacterized protein</fullName>
    </submittedName>
</protein>
<sequence length="89" mass="9745">MSHLFPASLFYSYQPFSLSKQFLNLFFILLLAWLPCMYPSKNLFCFVVLSGWGTMVVGLRLGGGSCSTIAQATTSILSVVGFGSPLPNR</sequence>
<dbReference type="Proteomes" id="UP001229421">
    <property type="component" value="Unassembled WGS sequence"/>
</dbReference>
<name>A0AAD8KFX6_TARER</name>
<evidence type="ECO:0000256" key="1">
    <source>
        <dbReference type="SAM" id="Phobius"/>
    </source>
</evidence>
<organism evidence="2 3">
    <name type="scientific">Tagetes erecta</name>
    <name type="common">African marigold</name>
    <dbReference type="NCBI Taxonomy" id="13708"/>
    <lineage>
        <taxon>Eukaryota</taxon>
        <taxon>Viridiplantae</taxon>
        <taxon>Streptophyta</taxon>
        <taxon>Embryophyta</taxon>
        <taxon>Tracheophyta</taxon>
        <taxon>Spermatophyta</taxon>
        <taxon>Magnoliopsida</taxon>
        <taxon>eudicotyledons</taxon>
        <taxon>Gunneridae</taxon>
        <taxon>Pentapetalae</taxon>
        <taxon>asterids</taxon>
        <taxon>campanulids</taxon>
        <taxon>Asterales</taxon>
        <taxon>Asteraceae</taxon>
        <taxon>Asteroideae</taxon>
        <taxon>Heliantheae alliance</taxon>
        <taxon>Tageteae</taxon>
        <taxon>Tagetes</taxon>
    </lineage>
</organism>
<gene>
    <name evidence="2" type="ORF">QVD17_25305</name>
</gene>
<evidence type="ECO:0000313" key="2">
    <source>
        <dbReference type="EMBL" id="KAK1422294.1"/>
    </source>
</evidence>
<feature type="transmembrane region" description="Helical" evidence="1">
    <location>
        <begin position="20"/>
        <end position="36"/>
    </location>
</feature>
<evidence type="ECO:0000313" key="3">
    <source>
        <dbReference type="Proteomes" id="UP001229421"/>
    </source>
</evidence>
<reference evidence="2" key="1">
    <citation type="journal article" date="2023" name="bioRxiv">
        <title>Improved chromosome-level genome assembly for marigold (Tagetes erecta).</title>
        <authorList>
            <person name="Jiang F."/>
            <person name="Yuan L."/>
            <person name="Wang S."/>
            <person name="Wang H."/>
            <person name="Xu D."/>
            <person name="Wang A."/>
            <person name="Fan W."/>
        </authorList>
    </citation>
    <scope>NUCLEOTIDE SEQUENCE</scope>
    <source>
        <strain evidence="2">WSJ</strain>
        <tissue evidence="2">Leaf</tissue>
    </source>
</reference>
<keyword evidence="1" id="KW-1133">Transmembrane helix</keyword>
<accession>A0AAD8KFX6</accession>
<comment type="caution">
    <text evidence="2">The sequence shown here is derived from an EMBL/GenBank/DDBJ whole genome shotgun (WGS) entry which is preliminary data.</text>
</comment>
<feature type="transmembrane region" description="Helical" evidence="1">
    <location>
        <begin position="43"/>
        <end position="62"/>
    </location>
</feature>